<reference evidence="1" key="2">
    <citation type="journal article" date="2015" name="Fish Shellfish Immunol.">
        <title>Early steps in the European eel (Anguilla anguilla)-Vibrio vulnificus interaction in the gills: Role of the RtxA13 toxin.</title>
        <authorList>
            <person name="Callol A."/>
            <person name="Pajuelo D."/>
            <person name="Ebbesson L."/>
            <person name="Teles M."/>
            <person name="MacKenzie S."/>
            <person name="Amaro C."/>
        </authorList>
    </citation>
    <scope>NUCLEOTIDE SEQUENCE</scope>
</reference>
<dbReference type="EMBL" id="GBXM01025287">
    <property type="protein sequence ID" value="JAH83290.1"/>
    <property type="molecule type" value="Transcribed_RNA"/>
</dbReference>
<protein>
    <submittedName>
        <fullName evidence="1">Uncharacterized protein</fullName>
    </submittedName>
</protein>
<reference evidence="1" key="1">
    <citation type="submission" date="2014-11" db="EMBL/GenBank/DDBJ databases">
        <authorList>
            <person name="Amaro Gonzalez C."/>
        </authorList>
    </citation>
    <scope>NUCLEOTIDE SEQUENCE</scope>
</reference>
<accession>A0A0E9W182</accession>
<dbReference type="AlphaFoldDB" id="A0A0E9W182"/>
<organism evidence="1">
    <name type="scientific">Anguilla anguilla</name>
    <name type="common">European freshwater eel</name>
    <name type="synonym">Muraena anguilla</name>
    <dbReference type="NCBI Taxonomy" id="7936"/>
    <lineage>
        <taxon>Eukaryota</taxon>
        <taxon>Metazoa</taxon>
        <taxon>Chordata</taxon>
        <taxon>Craniata</taxon>
        <taxon>Vertebrata</taxon>
        <taxon>Euteleostomi</taxon>
        <taxon>Actinopterygii</taxon>
        <taxon>Neopterygii</taxon>
        <taxon>Teleostei</taxon>
        <taxon>Anguilliformes</taxon>
        <taxon>Anguillidae</taxon>
        <taxon>Anguilla</taxon>
    </lineage>
</organism>
<proteinExistence type="predicted"/>
<name>A0A0E9W182_ANGAN</name>
<sequence length="23" mass="2520">MVNDLKCNSVPRKDIGGFGCIPR</sequence>
<evidence type="ECO:0000313" key="1">
    <source>
        <dbReference type="EMBL" id="JAH83290.1"/>
    </source>
</evidence>